<keyword evidence="2" id="KW-1185">Reference proteome</keyword>
<evidence type="ECO:0000313" key="2">
    <source>
        <dbReference type="Proteomes" id="UP000002415"/>
    </source>
</evidence>
<dbReference type="eggNOG" id="ENOG502ZXS1">
    <property type="taxonomic scope" value="Bacteria"/>
</dbReference>
<reference evidence="1 2" key="2">
    <citation type="journal article" date="2009" name="Proc. Natl. Acad. Sci. U.S.A.">
        <title>On the chimeric nature, thermophilic origin, and phylogenetic placement of the Thermotogales.</title>
        <authorList>
            <person name="Zhaxybayeva O."/>
            <person name="Swithers K.S."/>
            <person name="Lapierre P."/>
            <person name="Fournier G.P."/>
            <person name="Bickhart D.M."/>
            <person name="DeBoy R.T."/>
            <person name="Nelson K.E."/>
            <person name="Nesbo C.L."/>
            <person name="Doolittle W.F."/>
            <person name="Gogarten J.P."/>
            <person name="Noll K.M."/>
        </authorList>
    </citation>
    <scope>NUCLEOTIDE SEQUENCE [LARGE SCALE GENOMIC DNA]</scope>
    <source>
        <strain evidence="2">ATCC 35602 / DSM 5306 / Rt17-B1</strain>
    </source>
</reference>
<evidence type="ECO:0008006" key="3">
    <source>
        <dbReference type="Google" id="ProtNLM"/>
    </source>
</evidence>
<protein>
    <recommendedName>
        <fullName evidence="3">Lipoprotein</fullName>
    </recommendedName>
</protein>
<proteinExistence type="predicted"/>
<sequence length="207" mass="22978">MKRNMNKIMFIALLSLLFVFSSCGIIKNNNSNSNSSTVKTTINIYDPYGNKLFIDGTINGYKIQADKDGVFVAAKIENVSSYKFNEELTLFKVKSVDVVSGKEVNIVLERNDKNGINILRTADGKLMFYAIGYGDKPYFQVWLKDRLAGFTQINLNKGQTLLAGNWLIGVGKGMGKVGLDMNPNEIVVKLNIPATNAPRIAKIEEIK</sequence>
<accession>A7HNA8</accession>
<dbReference type="HOGENOM" id="CLU_1354058_0_0_0"/>
<gene>
    <name evidence="1" type="ordered locus">Fnod_1548</name>
</gene>
<dbReference type="KEGG" id="fno:Fnod_1548"/>
<name>A7HNA8_FERNB</name>
<dbReference type="Proteomes" id="UP000002415">
    <property type="component" value="Chromosome"/>
</dbReference>
<dbReference type="PROSITE" id="PS51257">
    <property type="entry name" value="PROKAR_LIPOPROTEIN"/>
    <property type="match status" value="1"/>
</dbReference>
<dbReference type="RefSeq" id="WP_011994696.1">
    <property type="nucleotide sequence ID" value="NC_009718.1"/>
</dbReference>
<evidence type="ECO:0000313" key="1">
    <source>
        <dbReference type="EMBL" id="ABS61391.1"/>
    </source>
</evidence>
<organism evidence="1 2">
    <name type="scientific">Fervidobacterium nodosum (strain ATCC 35602 / DSM 5306 / Rt17-B1)</name>
    <dbReference type="NCBI Taxonomy" id="381764"/>
    <lineage>
        <taxon>Bacteria</taxon>
        <taxon>Thermotogati</taxon>
        <taxon>Thermotogota</taxon>
        <taxon>Thermotogae</taxon>
        <taxon>Thermotogales</taxon>
        <taxon>Fervidobacteriaceae</taxon>
        <taxon>Fervidobacterium</taxon>
    </lineage>
</organism>
<dbReference type="AlphaFoldDB" id="A7HNA8"/>
<dbReference type="EMBL" id="CP000771">
    <property type="protein sequence ID" value="ABS61391.1"/>
    <property type="molecule type" value="Genomic_DNA"/>
</dbReference>
<dbReference type="STRING" id="381764.Fnod_1548"/>
<reference evidence="1 2" key="1">
    <citation type="submission" date="2007-07" db="EMBL/GenBank/DDBJ databases">
        <title>Complete sequence of Fervidobacterium nodosum Rt17-B1.</title>
        <authorList>
            <consortium name="US DOE Joint Genome Institute"/>
            <person name="Copeland A."/>
            <person name="Lucas S."/>
            <person name="Lapidus A."/>
            <person name="Barry K."/>
            <person name="Glavina del Rio T."/>
            <person name="Dalin E."/>
            <person name="Tice H."/>
            <person name="Pitluck S."/>
            <person name="Saunders E."/>
            <person name="Brettin T."/>
            <person name="Bruce D."/>
            <person name="Detter J.C."/>
            <person name="Han C."/>
            <person name="Schmutz J."/>
            <person name="Larimer F."/>
            <person name="Land M."/>
            <person name="Hauser L."/>
            <person name="Kyrpides N."/>
            <person name="Mikhailova N."/>
            <person name="Nelson K."/>
            <person name="Gogarten J.P."/>
            <person name="Noll K."/>
            <person name="Richardson P."/>
        </authorList>
    </citation>
    <scope>NUCLEOTIDE SEQUENCE [LARGE SCALE GENOMIC DNA]</scope>
    <source>
        <strain evidence="2">ATCC 35602 / DSM 5306 / Rt17-B1</strain>
    </source>
</reference>